<dbReference type="InterPro" id="IPR013421">
    <property type="entry name" value="CRISPR-assoc_prot_Cas5_HALMA"/>
</dbReference>
<dbReference type="AlphaFoldDB" id="A0A285NS60"/>
<evidence type="ECO:0000313" key="3">
    <source>
        <dbReference type="Proteomes" id="UP000219036"/>
    </source>
</evidence>
<dbReference type="Gene3D" id="3.30.70.2660">
    <property type="match status" value="1"/>
</dbReference>
<gene>
    <name evidence="2" type="ORF">SAMN06265182_1917</name>
</gene>
<evidence type="ECO:0000313" key="2">
    <source>
        <dbReference type="EMBL" id="SNZ10666.1"/>
    </source>
</evidence>
<protein>
    <submittedName>
        <fullName evidence="2">CRISPR-associated protein Cas5h</fullName>
    </submittedName>
</protein>
<dbReference type="Pfam" id="PF09704">
    <property type="entry name" value="Cas_Cas5d"/>
    <property type="match status" value="1"/>
</dbReference>
<dbReference type="OrthoDB" id="1805474at2"/>
<dbReference type="EMBL" id="OBEI01000011">
    <property type="protein sequence ID" value="SNZ10666.1"/>
    <property type="molecule type" value="Genomic_DNA"/>
</dbReference>
<sequence length="230" mass="26757">MKVLVFDIWGDFGHFKKFYTTSSPLTFSVPPPTAVYGMLGAILGFRKEEYLKYINGRTTKLAIQILNPVKKIRMTLNYIDTKNSNSFHLIKTRTQIKTEFLKNPAYRLFVNLNEEDLFNKLIEKVKNKESFYTLSLGLSNLIANFKFVDISEAVPIDKTEYVNSTILSKNVKNIEIQEGKRYFKEKLPLDMNTDREVLRYEDVIMELNGNKLEGSFENCYKVRNSIISFV</sequence>
<keyword evidence="1" id="KW-0051">Antiviral defense</keyword>
<dbReference type="InterPro" id="IPR013422">
    <property type="entry name" value="CRISPR-assoc_prot_Cas5_N"/>
</dbReference>
<reference evidence="3" key="1">
    <citation type="submission" date="2017-09" db="EMBL/GenBank/DDBJ databases">
        <authorList>
            <person name="Varghese N."/>
            <person name="Submissions S."/>
        </authorList>
    </citation>
    <scope>NUCLEOTIDE SEQUENCE [LARGE SCALE GENOMIC DNA]</scope>
    <source>
        <strain evidence="3">DSM 15103</strain>
    </source>
</reference>
<organism evidence="2 3">
    <name type="scientific">Persephonella hydrogeniphila</name>
    <dbReference type="NCBI Taxonomy" id="198703"/>
    <lineage>
        <taxon>Bacteria</taxon>
        <taxon>Pseudomonadati</taxon>
        <taxon>Aquificota</taxon>
        <taxon>Aquificia</taxon>
        <taxon>Aquificales</taxon>
        <taxon>Hydrogenothermaceae</taxon>
        <taxon>Persephonella</taxon>
    </lineage>
</organism>
<dbReference type="Proteomes" id="UP000219036">
    <property type="component" value="Unassembled WGS sequence"/>
</dbReference>
<dbReference type="NCBIfam" id="TIGR02592">
    <property type="entry name" value="cas_Cas5h"/>
    <property type="match status" value="1"/>
</dbReference>
<dbReference type="RefSeq" id="WP_097001066.1">
    <property type="nucleotide sequence ID" value="NZ_OBEI01000011.1"/>
</dbReference>
<evidence type="ECO:0000256" key="1">
    <source>
        <dbReference type="ARBA" id="ARBA00023118"/>
    </source>
</evidence>
<dbReference type="GO" id="GO:0051607">
    <property type="term" value="P:defense response to virus"/>
    <property type="evidence" value="ECO:0007669"/>
    <property type="project" value="UniProtKB-KW"/>
</dbReference>
<dbReference type="NCBIfam" id="TIGR02593">
    <property type="entry name" value="CRISPR_cas5"/>
    <property type="match status" value="1"/>
</dbReference>
<dbReference type="GO" id="GO:0043571">
    <property type="term" value="P:maintenance of CRISPR repeat elements"/>
    <property type="evidence" value="ECO:0007669"/>
    <property type="project" value="InterPro"/>
</dbReference>
<name>A0A285NS60_9AQUI</name>
<accession>A0A285NS60</accession>
<keyword evidence="3" id="KW-1185">Reference proteome</keyword>
<proteinExistence type="predicted"/>
<dbReference type="InterPro" id="IPR021124">
    <property type="entry name" value="CRISPR-assoc_prot_Cas5"/>
</dbReference>